<dbReference type="SUPFAM" id="SSF52540">
    <property type="entry name" value="P-loop containing nucleoside triphosphate hydrolases"/>
    <property type="match status" value="1"/>
</dbReference>
<evidence type="ECO:0000259" key="1">
    <source>
        <dbReference type="Pfam" id="PF20703"/>
    </source>
</evidence>
<name>A0A6F8YJ50_9ACTN</name>
<evidence type="ECO:0000313" key="3">
    <source>
        <dbReference type="Proteomes" id="UP000503011"/>
    </source>
</evidence>
<dbReference type="Proteomes" id="UP000503011">
    <property type="component" value="Chromosome"/>
</dbReference>
<proteinExistence type="predicted"/>
<dbReference type="AlphaFoldDB" id="A0A6F8YJ50"/>
<accession>A0A6F8YJ50</accession>
<dbReference type="EMBL" id="AP022871">
    <property type="protein sequence ID" value="BCB85971.1"/>
    <property type="molecule type" value="Genomic_DNA"/>
</dbReference>
<protein>
    <recommendedName>
        <fullName evidence="1">Novel STAND NTPase 1 domain-containing protein</fullName>
    </recommendedName>
</protein>
<dbReference type="InterPro" id="IPR027417">
    <property type="entry name" value="P-loop_NTPase"/>
</dbReference>
<sequence length="453" mass="49089">MGRPERGLDTVDGPVERFVGELRDLRRSAGNPSYRELARRAHYAPTTFSSAVSGYRMPTLEVTLAFVTACEGDVVRWEELWRQADSQARTAATRSSEGVARAPYRGLGPYEPHHAEWFFGRDRLLNRLTAMLTVRRVAVVSGASGTGKSSLLRAGLIPRLSAGPARPAWLPILMTPGRHPAGELARRMRGAAARTPHEVALVVVVDQFEELYTRGVDEAEQAELLATLRALVREPHSRHRVVAGVRAEYSERTADLLAYAGSAAGRLTVEEMTGPELRESIVLSARQAGLAVERALVARIAASAPSRPYALPRISHAMLEAWRRRRGVIITLGGYEAAGGISDAVEQTAESVHTALSAPERQALRWTLQRLARLDSAGNVSLLEAVRTGTNPAAAVAVGRMASAGLLTTTPDSVAIPHAALVTAWPRLRAWLREEPASQPRIAHLSSSYRSAS</sequence>
<dbReference type="InterPro" id="IPR049052">
    <property type="entry name" value="nSTAND1"/>
</dbReference>
<dbReference type="KEGG" id="psuu:Psuf_032840"/>
<feature type="domain" description="Novel STAND NTPase 1" evidence="1">
    <location>
        <begin position="103"/>
        <end position="445"/>
    </location>
</feature>
<keyword evidence="3" id="KW-1185">Reference proteome</keyword>
<dbReference type="Pfam" id="PF20703">
    <property type="entry name" value="nSTAND1"/>
    <property type="match status" value="1"/>
</dbReference>
<organism evidence="2 3">
    <name type="scientific">Phytohabitans suffuscus</name>
    <dbReference type="NCBI Taxonomy" id="624315"/>
    <lineage>
        <taxon>Bacteria</taxon>
        <taxon>Bacillati</taxon>
        <taxon>Actinomycetota</taxon>
        <taxon>Actinomycetes</taxon>
        <taxon>Micromonosporales</taxon>
        <taxon>Micromonosporaceae</taxon>
    </lineage>
</organism>
<reference evidence="2 3" key="2">
    <citation type="submission" date="2020-03" db="EMBL/GenBank/DDBJ databases">
        <authorList>
            <person name="Ichikawa N."/>
            <person name="Kimura A."/>
            <person name="Kitahashi Y."/>
            <person name="Uohara A."/>
        </authorList>
    </citation>
    <scope>NUCLEOTIDE SEQUENCE [LARGE SCALE GENOMIC DNA]</scope>
    <source>
        <strain evidence="2 3">NBRC 105367</strain>
    </source>
</reference>
<reference evidence="2 3" key="1">
    <citation type="submission" date="2020-03" db="EMBL/GenBank/DDBJ databases">
        <title>Whole genome shotgun sequence of Phytohabitans suffuscus NBRC 105367.</title>
        <authorList>
            <person name="Komaki H."/>
            <person name="Tamura T."/>
        </authorList>
    </citation>
    <scope>NUCLEOTIDE SEQUENCE [LARGE SCALE GENOMIC DNA]</scope>
    <source>
        <strain evidence="2 3">NBRC 105367</strain>
    </source>
</reference>
<evidence type="ECO:0000313" key="2">
    <source>
        <dbReference type="EMBL" id="BCB85971.1"/>
    </source>
</evidence>
<gene>
    <name evidence="2" type="ORF">Psuf_032840</name>
</gene>